<name>A0ACC2XQL0_9TREE</name>
<evidence type="ECO:0000313" key="1">
    <source>
        <dbReference type="EMBL" id="KAJ9126247.1"/>
    </source>
</evidence>
<protein>
    <submittedName>
        <fullName evidence="1">Uncharacterized protein</fullName>
    </submittedName>
</protein>
<keyword evidence="2" id="KW-1185">Reference proteome</keyword>
<accession>A0ACC2XQL0</accession>
<dbReference type="EMBL" id="JASBWV010000005">
    <property type="protein sequence ID" value="KAJ9126247.1"/>
    <property type="molecule type" value="Genomic_DNA"/>
</dbReference>
<comment type="caution">
    <text evidence="1">The sequence shown here is derived from an EMBL/GenBank/DDBJ whole genome shotgun (WGS) entry which is preliminary data.</text>
</comment>
<evidence type="ECO:0000313" key="2">
    <source>
        <dbReference type="Proteomes" id="UP001234202"/>
    </source>
</evidence>
<proteinExistence type="predicted"/>
<reference evidence="1" key="1">
    <citation type="submission" date="2023-04" db="EMBL/GenBank/DDBJ databases">
        <title>Draft Genome sequencing of Naganishia species isolated from polar environments using Oxford Nanopore Technology.</title>
        <authorList>
            <person name="Leo P."/>
            <person name="Venkateswaran K."/>
        </authorList>
    </citation>
    <scope>NUCLEOTIDE SEQUENCE</scope>
    <source>
        <strain evidence="1">DBVPG 5303</strain>
    </source>
</reference>
<sequence>MSVSTLTPSSTIQLPGNIQIPQLGFGVYLSPTEITRTSVTYALHAGYRHIDTAQIYRNEKQVGEAVRSFLLEQKGKVQRQDIWVTSKLRDEKGRLPKKLDNVPRVLRESIETICGNNPEMEGYVDLFLIHSPYAGADGRRLQWRGLEDLKREGKTRAIGVSNYIPAHQVVLYIPDSYILGASPLAQGKRKDDPVLKAIAEEVNKTWAQVVIRWSLQHGFIPLPKSDTPERIVANADVFDFSLTPHQMSRLDSLDEDDHVCWNPTLCV</sequence>
<dbReference type="Proteomes" id="UP001234202">
    <property type="component" value="Unassembled WGS sequence"/>
</dbReference>
<organism evidence="1 2">
    <name type="scientific">Naganishia onofrii</name>
    <dbReference type="NCBI Taxonomy" id="1851511"/>
    <lineage>
        <taxon>Eukaryota</taxon>
        <taxon>Fungi</taxon>
        <taxon>Dikarya</taxon>
        <taxon>Basidiomycota</taxon>
        <taxon>Agaricomycotina</taxon>
        <taxon>Tremellomycetes</taxon>
        <taxon>Filobasidiales</taxon>
        <taxon>Filobasidiaceae</taxon>
        <taxon>Naganishia</taxon>
    </lineage>
</organism>
<gene>
    <name evidence="1" type="ORF">QFC24_001973</name>
</gene>